<dbReference type="EMBL" id="SGBD01000001">
    <property type="protein sequence ID" value="RZD15459.1"/>
    <property type="molecule type" value="Genomic_DNA"/>
</dbReference>
<evidence type="ECO:0000313" key="1">
    <source>
        <dbReference type="EMBL" id="RZD15459.1"/>
    </source>
</evidence>
<dbReference type="InterPro" id="IPR030489">
    <property type="entry name" value="TR_Rrf2-type_CS"/>
</dbReference>
<dbReference type="SUPFAM" id="SSF46785">
    <property type="entry name" value="Winged helix' DNA-binding domain"/>
    <property type="match status" value="1"/>
</dbReference>
<gene>
    <name evidence="1" type="ORF">EVJ47_04080</name>
</gene>
<dbReference type="GO" id="GO:0003700">
    <property type="term" value="F:DNA-binding transcription factor activity"/>
    <property type="evidence" value="ECO:0007669"/>
    <property type="project" value="TreeGrafter"/>
</dbReference>
<comment type="caution">
    <text evidence="1">The sequence shown here is derived from an EMBL/GenBank/DDBJ whole genome shotgun (WGS) entry which is preliminary data.</text>
</comment>
<dbReference type="InterPro" id="IPR000944">
    <property type="entry name" value="Tscrpt_reg_Rrf2"/>
</dbReference>
<protein>
    <submittedName>
        <fullName evidence="1">Rrf2 family transcriptional regulator</fullName>
    </submittedName>
</protein>
<dbReference type="PANTHER" id="PTHR33221">
    <property type="entry name" value="WINGED HELIX-TURN-HELIX TRANSCRIPTIONAL REGULATOR, RRF2 FAMILY"/>
    <property type="match status" value="1"/>
</dbReference>
<dbReference type="PANTHER" id="PTHR33221:SF2">
    <property type="entry name" value="TRANSCRIPTIONAL REGULATOR"/>
    <property type="match status" value="1"/>
</dbReference>
<accession>A0A519BDW0</accession>
<evidence type="ECO:0000313" key="2">
    <source>
        <dbReference type="Proteomes" id="UP000320813"/>
    </source>
</evidence>
<name>A0A519BDW0_9DELT</name>
<proteinExistence type="predicted"/>
<dbReference type="InterPro" id="IPR036388">
    <property type="entry name" value="WH-like_DNA-bd_sf"/>
</dbReference>
<dbReference type="Gene3D" id="1.10.10.10">
    <property type="entry name" value="Winged helix-like DNA-binding domain superfamily/Winged helix DNA-binding domain"/>
    <property type="match status" value="1"/>
</dbReference>
<dbReference type="GO" id="GO:0005829">
    <property type="term" value="C:cytosol"/>
    <property type="evidence" value="ECO:0007669"/>
    <property type="project" value="TreeGrafter"/>
</dbReference>
<dbReference type="PROSITE" id="PS01332">
    <property type="entry name" value="HTH_RRF2_1"/>
    <property type="match status" value="1"/>
</dbReference>
<dbReference type="PROSITE" id="PS51197">
    <property type="entry name" value="HTH_RRF2_2"/>
    <property type="match status" value="1"/>
</dbReference>
<dbReference type="Proteomes" id="UP000320813">
    <property type="component" value="Unassembled WGS sequence"/>
</dbReference>
<dbReference type="InterPro" id="IPR036390">
    <property type="entry name" value="WH_DNA-bd_sf"/>
</dbReference>
<dbReference type="NCBIfam" id="TIGR00738">
    <property type="entry name" value="rrf2_super"/>
    <property type="match status" value="1"/>
</dbReference>
<organism evidence="1 2">
    <name type="scientific">Candidatus Acidulodesulfobacterium ferriphilum</name>
    <dbReference type="NCBI Taxonomy" id="2597223"/>
    <lineage>
        <taxon>Bacteria</taxon>
        <taxon>Deltaproteobacteria</taxon>
        <taxon>Candidatus Acidulodesulfobacterales</taxon>
        <taxon>Candidatus Acidulodesulfobacterium</taxon>
    </lineage>
</organism>
<reference evidence="1 2" key="1">
    <citation type="submission" date="2019-01" db="EMBL/GenBank/DDBJ databases">
        <title>Insights into ecological role of a new deltaproteobacterial order Candidatus Sinidesulfobacterales (Sva0485) by metagenomics and metatranscriptomics.</title>
        <authorList>
            <person name="Tan S."/>
            <person name="Liu J."/>
            <person name="Fang Y."/>
            <person name="Hedlund B.P."/>
            <person name="Lian Z.H."/>
            <person name="Huang L.Y."/>
            <person name="Li J.T."/>
            <person name="Huang L.N."/>
            <person name="Li W.J."/>
            <person name="Jiang H.C."/>
            <person name="Dong H.L."/>
            <person name="Shu W.S."/>
        </authorList>
    </citation>
    <scope>NUCLEOTIDE SEQUENCE [LARGE SCALE GENOMIC DNA]</scope>
    <source>
        <strain evidence="1">AP3</strain>
    </source>
</reference>
<dbReference type="AlphaFoldDB" id="A0A519BDW0"/>
<sequence length="147" mass="16209">MKISRASDYAIRGLVYMAKKPAGSICFVKDIAKNTDSPASFMSKIFQSLAKSGLVHSFIGTKGGFTFNIPPENITIKMIVEIIDGPVVLNRCVVNKSSCRNVGNCDVHFMWADIQKMLTKALSSYSIADFASNTHKNKLSEYDLNFS</sequence>
<dbReference type="Pfam" id="PF02082">
    <property type="entry name" value="Rrf2"/>
    <property type="match status" value="1"/>
</dbReference>